<proteinExistence type="predicted"/>
<protein>
    <submittedName>
        <fullName evidence="1">Uncharacterized protein</fullName>
    </submittedName>
</protein>
<evidence type="ECO:0000313" key="2">
    <source>
        <dbReference type="Proteomes" id="UP000015241"/>
    </source>
</evidence>
<evidence type="ECO:0000313" key="1">
    <source>
        <dbReference type="EMBL" id="EPT02630.1"/>
    </source>
</evidence>
<reference evidence="1 2" key="1">
    <citation type="journal article" date="2012" name="Science">
        <title>The Paleozoic origin of enzymatic lignin decomposition reconstructed from 31 fungal genomes.</title>
        <authorList>
            <person name="Floudas D."/>
            <person name="Binder M."/>
            <person name="Riley R."/>
            <person name="Barry K."/>
            <person name="Blanchette R.A."/>
            <person name="Henrissat B."/>
            <person name="Martinez A.T."/>
            <person name="Otillar R."/>
            <person name="Spatafora J.W."/>
            <person name="Yadav J.S."/>
            <person name="Aerts A."/>
            <person name="Benoit I."/>
            <person name="Boyd A."/>
            <person name="Carlson A."/>
            <person name="Copeland A."/>
            <person name="Coutinho P.M."/>
            <person name="de Vries R.P."/>
            <person name="Ferreira P."/>
            <person name="Findley K."/>
            <person name="Foster B."/>
            <person name="Gaskell J."/>
            <person name="Glotzer D."/>
            <person name="Gorecki P."/>
            <person name="Heitman J."/>
            <person name="Hesse C."/>
            <person name="Hori C."/>
            <person name="Igarashi K."/>
            <person name="Jurgens J.A."/>
            <person name="Kallen N."/>
            <person name="Kersten P."/>
            <person name="Kohler A."/>
            <person name="Kuees U."/>
            <person name="Kumar T.K.A."/>
            <person name="Kuo A."/>
            <person name="LaButti K."/>
            <person name="Larrondo L.F."/>
            <person name="Lindquist E."/>
            <person name="Ling A."/>
            <person name="Lombard V."/>
            <person name="Lucas S."/>
            <person name="Lundell T."/>
            <person name="Martin R."/>
            <person name="McLaughlin D.J."/>
            <person name="Morgenstern I."/>
            <person name="Morin E."/>
            <person name="Murat C."/>
            <person name="Nagy L.G."/>
            <person name="Nolan M."/>
            <person name="Ohm R.A."/>
            <person name="Patyshakuliyeva A."/>
            <person name="Rokas A."/>
            <person name="Ruiz-Duenas F.J."/>
            <person name="Sabat G."/>
            <person name="Salamov A."/>
            <person name="Samejima M."/>
            <person name="Schmutz J."/>
            <person name="Slot J.C."/>
            <person name="St John F."/>
            <person name="Stenlid J."/>
            <person name="Sun H."/>
            <person name="Sun S."/>
            <person name="Syed K."/>
            <person name="Tsang A."/>
            <person name="Wiebenga A."/>
            <person name="Young D."/>
            <person name="Pisabarro A."/>
            <person name="Eastwood D.C."/>
            <person name="Martin F."/>
            <person name="Cullen D."/>
            <person name="Grigoriev I.V."/>
            <person name="Hibbett D.S."/>
        </authorList>
    </citation>
    <scope>NUCLEOTIDE SEQUENCE</scope>
    <source>
        <strain evidence="2">FP-58527</strain>
    </source>
</reference>
<accession>S8FWK7</accession>
<organism evidence="1 2">
    <name type="scientific">Fomitopsis schrenkii</name>
    <name type="common">Brown rot fungus</name>
    <dbReference type="NCBI Taxonomy" id="2126942"/>
    <lineage>
        <taxon>Eukaryota</taxon>
        <taxon>Fungi</taxon>
        <taxon>Dikarya</taxon>
        <taxon>Basidiomycota</taxon>
        <taxon>Agaricomycotina</taxon>
        <taxon>Agaricomycetes</taxon>
        <taxon>Polyporales</taxon>
        <taxon>Fomitopsis</taxon>
    </lineage>
</organism>
<keyword evidence="2" id="KW-1185">Reference proteome</keyword>
<dbReference type="HOGENOM" id="CLU_2654521_0_0_1"/>
<dbReference type="EMBL" id="KE504134">
    <property type="protein sequence ID" value="EPT02630.1"/>
    <property type="molecule type" value="Genomic_DNA"/>
</dbReference>
<dbReference type="Proteomes" id="UP000015241">
    <property type="component" value="Unassembled WGS sequence"/>
</dbReference>
<dbReference type="InParanoid" id="S8FWK7"/>
<name>S8FWK7_FOMSC</name>
<dbReference type="AlphaFoldDB" id="S8FWK7"/>
<gene>
    <name evidence="1" type="ORF">FOMPIDRAFT_88232</name>
</gene>
<sequence length="76" mass="8170">MAHMVEAAGHSLDREDYAMVQESAGHAGLDDGSAWDSLLLSPTLNIDLPTLLADSNYPLDSAADGGRRWEEEGRSI</sequence>